<comment type="catalytic activity">
    <reaction evidence="7 8">
        <text>UDP-N-acetyl-alpha-D-muramoyl-L-alanine + D-glutamate + ATP = UDP-N-acetyl-alpha-D-muramoyl-L-alanyl-D-glutamate + ADP + phosphate + H(+)</text>
        <dbReference type="Rhea" id="RHEA:16429"/>
        <dbReference type="ChEBI" id="CHEBI:15378"/>
        <dbReference type="ChEBI" id="CHEBI:29986"/>
        <dbReference type="ChEBI" id="CHEBI:30616"/>
        <dbReference type="ChEBI" id="CHEBI:43474"/>
        <dbReference type="ChEBI" id="CHEBI:83898"/>
        <dbReference type="ChEBI" id="CHEBI:83900"/>
        <dbReference type="ChEBI" id="CHEBI:456216"/>
        <dbReference type="EC" id="6.3.2.9"/>
    </reaction>
</comment>
<evidence type="ECO:0000313" key="11">
    <source>
        <dbReference type="EMBL" id="AKT42316.1"/>
    </source>
</evidence>
<protein>
    <recommendedName>
        <fullName evidence="7 8">UDP-N-acetylmuramoylalanine--D-glutamate ligase</fullName>
        <ecNumber evidence="7 8">6.3.2.9</ecNumber>
    </recommendedName>
    <alternativeName>
        <fullName evidence="7">D-glutamic acid-adding enzyme</fullName>
    </alternativeName>
    <alternativeName>
        <fullName evidence="7">UDP-N-acetylmuramoyl-L-alanyl-D-glutamate synthetase</fullName>
    </alternativeName>
</protein>
<dbReference type="InterPro" id="IPR013221">
    <property type="entry name" value="Mur_ligase_cen"/>
</dbReference>
<keyword evidence="12" id="KW-1185">Reference proteome</keyword>
<dbReference type="Pfam" id="PF21799">
    <property type="entry name" value="MurD-like_N"/>
    <property type="match status" value="1"/>
</dbReference>
<dbReference type="InterPro" id="IPR004101">
    <property type="entry name" value="Mur_ligase_C"/>
</dbReference>
<dbReference type="SUPFAM" id="SSF53623">
    <property type="entry name" value="MurD-like peptide ligases, catalytic domain"/>
    <property type="match status" value="1"/>
</dbReference>
<evidence type="ECO:0000259" key="10">
    <source>
        <dbReference type="Pfam" id="PF08245"/>
    </source>
</evidence>
<dbReference type="KEGG" id="ccro:CMC5_065390"/>
<keyword evidence="7 8" id="KW-0132">Cell division</keyword>
<sequence length="447" mass="46548">MDVTGLKVVVVGLGSSGVSAARLLQTKRARVVANDASPRDALSAQARALETAGIELVSGEHPIALFAAADLVVMSPGVPDFPELSAATDRGCEVISEVELASRWLSAPIVLIGGTNGKSTTTELVGAMLKKAGKRVFVGGNLGVPLSEAVGQDFEALVVEISSFQAERSKCLHAKVHALLNVTEDHLDRHHTFEAYADAKGNPFVPMQPEDVAVVPHGDAVVAAQAARGKARIVTFGATPLAQVGVDGPDIVDRSTGSRYPISSLRLRGSHNLTNACAAIAVASSMGVSPDAILATLTSFEGLPHRTVFVAALDGVNFYDDSKGTNVGATVAALSGLPEPKVVLIAGGRDKHGDYGPLVDILRERGRAVILLGEAAERIQHAVGDVLPSRRVKSMQEAVVCAKELALPGDAVLLSPACSSLDMFRDYKARGEAFVHSVRELCAGVDA</sequence>
<dbReference type="InterPro" id="IPR036615">
    <property type="entry name" value="Mur_ligase_C_dom_sf"/>
</dbReference>
<feature type="domain" description="Mur ligase central" evidence="10">
    <location>
        <begin position="112"/>
        <end position="283"/>
    </location>
</feature>
<dbReference type="Pfam" id="PF02875">
    <property type="entry name" value="Mur_ligase_C"/>
    <property type="match status" value="1"/>
</dbReference>
<dbReference type="PANTHER" id="PTHR43692">
    <property type="entry name" value="UDP-N-ACETYLMURAMOYLALANINE--D-GLUTAMATE LIGASE"/>
    <property type="match status" value="1"/>
</dbReference>
<comment type="function">
    <text evidence="7 8">Cell wall formation. Catalyzes the addition of glutamate to the nucleotide precursor UDP-N-acetylmuramoyl-L-alanine (UMA).</text>
</comment>
<evidence type="ECO:0000256" key="6">
    <source>
        <dbReference type="ARBA" id="ARBA00022840"/>
    </source>
</evidence>
<keyword evidence="7 8" id="KW-0961">Cell wall biogenesis/degradation</keyword>
<evidence type="ECO:0000256" key="3">
    <source>
        <dbReference type="ARBA" id="ARBA00022490"/>
    </source>
</evidence>
<dbReference type="InterPro" id="IPR005762">
    <property type="entry name" value="MurD"/>
</dbReference>
<keyword evidence="7 8" id="KW-0133">Cell shape</keyword>
<dbReference type="Proteomes" id="UP000067626">
    <property type="component" value="Chromosome"/>
</dbReference>
<dbReference type="GO" id="GO:0008764">
    <property type="term" value="F:UDP-N-acetylmuramoylalanine-D-glutamate ligase activity"/>
    <property type="evidence" value="ECO:0007669"/>
    <property type="project" value="UniProtKB-UniRule"/>
</dbReference>
<name>A0A0K1EN99_CHOCO</name>
<evidence type="ECO:0000259" key="9">
    <source>
        <dbReference type="Pfam" id="PF02875"/>
    </source>
</evidence>
<dbReference type="GO" id="GO:0008360">
    <property type="term" value="P:regulation of cell shape"/>
    <property type="evidence" value="ECO:0007669"/>
    <property type="project" value="UniProtKB-KW"/>
</dbReference>
<dbReference type="GO" id="GO:0071555">
    <property type="term" value="P:cell wall organization"/>
    <property type="evidence" value="ECO:0007669"/>
    <property type="project" value="UniProtKB-KW"/>
</dbReference>
<keyword evidence="6 7" id="KW-0067">ATP-binding</keyword>
<dbReference type="STRING" id="52.CMC5_065390"/>
<dbReference type="AlphaFoldDB" id="A0A0K1EN99"/>
<comment type="similarity">
    <text evidence="7">Belongs to the MurCDEF family.</text>
</comment>
<evidence type="ECO:0000256" key="8">
    <source>
        <dbReference type="RuleBase" id="RU003664"/>
    </source>
</evidence>
<dbReference type="OrthoDB" id="9809796at2"/>
<dbReference type="Gene3D" id="3.40.50.720">
    <property type="entry name" value="NAD(P)-binding Rossmann-like Domain"/>
    <property type="match status" value="1"/>
</dbReference>
<dbReference type="GO" id="GO:0009252">
    <property type="term" value="P:peptidoglycan biosynthetic process"/>
    <property type="evidence" value="ECO:0007669"/>
    <property type="project" value="UniProtKB-UniRule"/>
</dbReference>
<dbReference type="EMBL" id="CP012159">
    <property type="protein sequence ID" value="AKT42316.1"/>
    <property type="molecule type" value="Genomic_DNA"/>
</dbReference>
<keyword evidence="7 8" id="KW-0573">Peptidoglycan synthesis</keyword>
<dbReference type="SUPFAM" id="SSF53244">
    <property type="entry name" value="MurD-like peptide ligases, peptide-binding domain"/>
    <property type="match status" value="1"/>
</dbReference>
<dbReference type="GO" id="GO:0005737">
    <property type="term" value="C:cytoplasm"/>
    <property type="evidence" value="ECO:0007669"/>
    <property type="project" value="UniProtKB-SubCell"/>
</dbReference>
<dbReference type="GO" id="GO:0051301">
    <property type="term" value="P:cell division"/>
    <property type="evidence" value="ECO:0007669"/>
    <property type="project" value="UniProtKB-KW"/>
</dbReference>
<evidence type="ECO:0000256" key="2">
    <source>
        <dbReference type="ARBA" id="ARBA00004752"/>
    </source>
</evidence>
<keyword evidence="7 8" id="KW-0131">Cell cycle</keyword>
<dbReference type="Gene3D" id="3.90.190.20">
    <property type="entry name" value="Mur ligase, C-terminal domain"/>
    <property type="match status" value="1"/>
</dbReference>
<reference evidence="11 12" key="1">
    <citation type="submission" date="2015-07" db="EMBL/GenBank/DDBJ databases">
        <title>Genome analysis of myxobacterium Chondromyces crocatus Cm c5 reveals a high potential for natural compound synthesis and the genetic basis for the loss of fruiting body formation.</title>
        <authorList>
            <person name="Zaburannyi N."/>
            <person name="Bunk B."/>
            <person name="Maier J."/>
            <person name="Overmann J."/>
            <person name="Mueller R."/>
        </authorList>
    </citation>
    <scope>NUCLEOTIDE SEQUENCE [LARGE SCALE GENOMIC DNA]</scope>
    <source>
        <strain evidence="11 12">Cm c5</strain>
    </source>
</reference>
<evidence type="ECO:0000256" key="5">
    <source>
        <dbReference type="ARBA" id="ARBA00022741"/>
    </source>
</evidence>
<dbReference type="UniPathway" id="UPA00219"/>
<feature type="binding site" evidence="7">
    <location>
        <begin position="114"/>
        <end position="120"/>
    </location>
    <ligand>
        <name>ATP</name>
        <dbReference type="ChEBI" id="CHEBI:30616"/>
    </ligand>
</feature>
<evidence type="ECO:0000256" key="4">
    <source>
        <dbReference type="ARBA" id="ARBA00022598"/>
    </source>
</evidence>
<evidence type="ECO:0000256" key="1">
    <source>
        <dbReference type="ARBA" id="ARBA00004496"/>
    </source>
</evidence>
<dbReference type="NCBIfam" id="TIGR01087">
    <property type="entry name" value="murD"/>
    <property type="match status" value="1"/>
</dbReference>
<keyword evidence="4 7" id="KW-0436">Ligase</keyword>
<accession>A0A0K1EN99</accession>
<proteinExistence type="inferred from homology"/>
<dbReference type="PANTHER" id="PTHR43692:SF1">
    <property type="entry name" value="UDP-N-ACETYLMURAMOYLALANINE--D-GLUTAMATE LIGASE"/>
    <property type="match status" value="1"/>
</dbReference>
<feature type="domain" description="Mur ligase C-terminal" evidence="9">
    <location>
        <begin position="305"/>
        <end position="418"/>
    </location>
</feature>
<evidence type="ECO:0000256" key="7">
    <source>
        <dbReference type="HAMAP-Rule" id="MF_00639"/>
    </source>
</evidence>
<organism evidence="11 12">
    <name type="scientific">Chondromyces crocatus</name>
    <dbReference type="NCBI Taxonomy" id="52"/>
    <lineage>
        <taxon>Bacteria</taxon>
        <taxon>Pseudomonadati</taxon>
        <taxon>Myxococcota</taxon>
        <taxon>Polyangia</taxon>
        <taxon>Polyangiales</taxon>
        <taxon>Polyangiaceae</taxon>
        <taxon>Chondromyces</taxon>
    </lineage>
</organism>
<dbReference type="Pfam" id="PF08245">
    <property type="entry name" value="Mur_ligase_M"/>
    <property type="match status" value="1"/>
</dbReference>
<dbReference type="InterPro" id="IPR036565">
    <property type="entry name" value="Mur-like_cat_sf"/>
</dbReference>
<comment type="pathway">
    <text evidence="2 7 8">Cell wall biogenesis; peptidoglycan biosynthesis.</text>
</comment>
<dbReference type="HAMAP" id="MF_00639">
    <property type="entry name" value="MurD"/>
    <property type="match status" value="1"/>
</dbReference>
<dbReference type="GO" id="GO:0005524">
    <property type="term" value="F:ATP binding"/>
    <property type="evidence" value="ECO:0007669"/>
    <property type="project" value="UniProtKB-UniRule"/>
</dbReference>
<comment type="subcellular location">
    <subcellularLocation>
        <location evidence="1 7 8">Cytoplasm</location>
    </subcellularLocation>
</comment>
<gene>
    <name evidence="7" type="primary">murD</name>
    <name evidence="11" type="ORF">CMC5_065390</name>
</gene>
<dbReference type="PATRIC" id="fig|52.7.peg.7188"/>
<keyword evidence="3 7" id="KW-0963">Cytoplasm</keyword>
<keyword evidence="5 7" id="KW-0547">Nucleotide-binding</keyword>
<dbReference type="EC" id="6.3.2.9" evidence="7 8"/>
<evidence type="ECO:0000313" key="12">
    <source>
        <dbReference type="Proteomes" id="UP000067626"/>
    </source>
</evidence>
<dbReference type="Gene3D" id="3.40.1190.10">
    <property type="entry name" value="Mur-like, catalytic domain"/>
    <property type="match status" value="1"/>
</dbReference>
<dbReference type="SUPFAM" id="SSF51984">
    <property type="entry name" value="MurCD N-terminal domain"/>
    <property type="match status" value="1"/>
</dbReference>